<protein>
    <recommendedName>
        <fullName evidence="2">Ubiquitin-like domain-containing protein</fullName>
    </recommendedName>
</protein>
<evidence type="ECO:0000313" key="3">
    <source>
        <dbReference type="EMBL" id="KAF9876436.1"/>
    </source>
</evidence>
<evidence type="ECO:0000313" key="4">
    <source>
        <dbReference type="Proteomes" id="UP000781932"/>
    </source>
</evidence>
<dbReference type="GeneID" id="62161635"/>
<reference evidence="3" key="2">
    <citation type="submission" date="2020-11" db="EMBL/GenBank/DDBJ databases">
        <title>Whole genome sequencing of Colletotrichum sp.</title>
        <authorList>
            <person name="Li H."/>
        </authorList>
    </citation>
    <scope>NUCLEOTIDE SEQUENCE</scope>
    <source>
        <strain evidence="3">CkLH20</strain>
    </source>
</reference>
<dbReference type="InterPro" id="IPR029071">
    <property type="entry name" value="Ubiquitin-like_domsf"/>
</dbReference>
<dbReference type="Pfam" id="PF11976">
    <property type="entry name" value="Rad60-SLD"/>
    <property type="match status" value="1"/>
</dbReference>
<feature type="compositionally biased region" description="Acidic residues" evidence="1">
    <location>
        <begin position="192"/>
        <end position="208"/>
    </location>
</feature>
<dbReference type="PROSITE" id="PS50053">
    <property type="entry name" value="UBIQUITIN_2"/>
    <property type="match status" value="1"/>
</dbReference>
<evidence type="ECO:0000259" key="2">
    <source>
        <dbReference type="PROSITE" id="PS50053"/>
    </source>
</evidence>
<dbReference type="SUPFAM" id="SSF54236">
    <property type="entry name" value="Ubiquitin-like"/>
    <property type="match status" value="1"/>
</dbReference>
<dbReference type="CDD" id="cd17080">
    <property type="entry name" value="Ubl_SLD2_Esc2_like"/>
    <property type="match status" value="1"/>
</dbReference>
<name>A0A9P6LKR1_9PEZI</name>
<dbReference type="RefSeq" id="XP_038745897.1">
    <property type="nucleotide sequence ID" value="XM_038888561.1"/>
</dbReference>
<accession>A0A9P6LKR1</accession>
<keyword evidence="4" id="KW-1185">Reference proteome</keyword>
<proteinExistence type="predicted"/>
<sequence>MADAAKQKKRLPFKPTALRQKSAPKPAVKSDDEDNDDGSSLFNRGASVFEQEQEERRMKRKQTERERSIQEQSSVDEKKFSPRTSEDPFQGKSYHDRDVDTTPPSKRSRTSDESPESRIKSSPSKRAATETPSKRMTRAAHSRTPRKQEPVPLKPVISIDDSDDDEDDIYDASPVRKPIRETLERDPTPLVIDEDDDDPFEIDDPAAADDEDDDMAAYVRAAKEKAERKAREQSAEAKHTVIVFVHSEIPGVDPKQFRFPLTKPIRVLRKAWMDFHSRRINLTDTEISEVFLTWRGHKLYDLSTLDSLDLPGEYRKCKGQPEGFKDDDWKNVIMEIWTPALWEEHEKQLERQRRHDLGEFSEDEGGDDQAEVVEAEPEEKKIKVLLKTKTDEPLKTSVRPSTSIATIAELFRKMRGLPEDAPIRLMFDGDELDEDMTVADADIDDLDTIEVYLR</sequence>
<dbReference type="SMART" id="SM00213">
    <property type="entry name" value="UBQ"/>
    <property type="match status" value="1"/>
</dbReference>
<dbReference type="InterPro" id="IPR000626">
    <property type="entry name" value="Ubiquitin-like_dom"/>
</dbReference>
<feature type="compositionally biased region" description="Acidic residues" evidence="1">
    <location>
        <begin position="160"/>
        <end position="170"/>
    </location>
</feature>
<comment type="caution">
    <text evidence="3">The sequence shown here is derived from an EMBL/GenBank/DDBJ whole genome shotgun (WGS) entry which is preliminary data.</text>
</comment>
<gene>
    <name evidence="3" type="ORF">CkaCkLH20_05844</name>
</gene>
<dbReference type="InterPro" id="IPR022617">
    <property type="entry name" value="Rad60/SUMO-like_dom"/>
</dbReference>
<feature type="region of interest" description="Disordered" evidence="1">
    <location>
        <begin position="1"/>
        <end position="177"/>
    </location>
</feature>
<feature type="region of interest" description="Disordered" evidence="1">
    <location>
        <begin position="189"/>
        <end position="208"/>
    </location>
</feature>
<evidence type="ECO:0000256" key="1">
    <source>
        <dbReference type="SAM" id="MobiDB-lite"/>
    </source>
</evidence>
<feature type="domain" description="Ubiquitin-like" evidence="2">
    <location>
        <begin position="382"/>
        <end position="454"/>
    </location>
</feature>
<dbReference type="Gene3D" id="3.10.20.90">
    <property type="entry name" value="Phosphatidylinositol 3-kinase Catalytic Subunit, Chain A, domain 1"/>
    <property type="match status" value="1"/>
</dbReference>
<dbReference type="Proteomes" id="UP000781932">
    <property type="component" value="Unassembled WGS sequence"/>
</dbReference>
<feature type="compositionally biased region" description="Basic and acidic residues" evidence="1">
    <location>
        <begin position="109"/>
        <end position="119"/>
    </location>
</feature>
<dbReference type="OrthoDB" id="3365399at2759"/>
<dbReference type="AlphaFoldDB" id="A0A9P6LKR1"/>
<feature type="compositionally biased region" description="Basic residues" evidence="1">
    <location>
        <begin position="135"/>
        <end position="145"/>
    </location>
</feature>
<dbReference type="EMBL" id="JAATWM020000017">
    <property type="protein sequence ID" value="KAF9876436.1"/>
    <property type="molecule type" value="Genomic_DNA"/>
</dbReference>
<feature type="compositionally biased region" description="Basic and acidic residues" evidence="1">
    <location>
        <begin position="54"/>
        <end position="86"/>
    </location>
</feature>
<reference evidence="3" key="1">
    <citation type="submission" date="2020-03" db="EMBL/GenBank/DDBJ databases">
        <authorList>
            <person name="He L."/>
        </authorList>
    </citation>
    <scope>NUCLEOTIDE SEQUENCE</scope>
    <source>
        <strain evidence="3">CkLH20</strain>
    </source>
</reference>
<organism evidence="3 4">
    <name type="scientific">Colletotrichum karsti</name>
    <dbReference type="NCBI Taxonomy" id="1095194"/>
    <lineage>
        <taxon>Eukaryota</taxon>
        <taxon>Fungi</taxon>
        <taxon>Dikarya</taxon>
        <taxon>Ascomycota</taxon>
        <taxon>Pezizomycotina</taxon>
        <taxon>Sordariomycetes</taxon>
        <taxon>Hypocreomycetidae</taxon>
        <taxon>Glomerellales</taxon>
        <taxon>Glomerellaceae</taxon>
        <taxon>Colletotrichum</taxon>
        <taxon>Colletotrichum boninense species complex</taxon>
    </lineage>
</organism>